<feature type="compositionally biased region" description="Basic and acidic residues" evidence="1">
    <location>
        <begin position="44"/>
        <end position="57"/>
    </location>
</feature>
<evidence type="ECO:0000256" key="1">
    <source>
        <dbReference type="SAM" id="MobiDB-lite"/>
    </source>
</evidence>
<feature type="region of interest" description="Disordered" evidence="1">
    <location>
        <begin position="192"/>
        <end position="212"/>
    </location>
</feature>
<organism evidence="2 3">
    <name type="scientific">Pleuronectes platessa</name>
    <name type="common">European plaice</name>
    <dbReference type="NCBI Taxonomy" id="8262"/>
    <lineage>
        <taxon>Eukaryota</taxon>
        <taxon>Metazoa</taxon>
        <taxon>Chordata</taxon>
        <taxon>Craniata</taxon>
        <taxon>Vertebrata</taxon>
        <taxon>Euteleostomi</taxon>
        <taxon>Actinopterygii</taxon>
        <taxon>Neopterygii</taxon>
        <taxon>Teleostei</taxon>
        <taxon>Neoteleostei</taxon>
        <taxon>Acanthomorphata</taxon>
        <taxon>Carangaria</taxon>
        <taxon>Pleuronectiformes</taxon>
        <taxon>Pleuronectoidei</taxon>
        <taxon>Pleuronectidae</taxon>
        <taxon>Pleuronectes</taxon>
    </lineage>
</organism>
<reference evidence="2" key="1">
    <citation type="submission" date="2020-03" db="EMBL/GenBank/DDBJ databases">
        <authorList>
            <person name="Weist P."/>
        </authorList>
    </citation>
    <scope>NUCLEOTIDE SEQUENCE</scope>
</reference>
<comment type="caution">
    <text evidence="2">The sequence shown here is derived from an EMBL/GenBank/DDBJ whole genome shotgun (WGS) entry which is preliminary data.</text>
</comment>
<protein>
    <submittedName>
        <fullName evidence="2">Uncharacterized protein</fullName>
    </submittedName>
</protein>
<feature type="region of interest" description="Disordered" evidence="1">
    <location>
        <begin position="17"/>
        <end position="92"/>
    </location>
</feature>
<feature type="compositionally biased region" description="Basic and acidic residues" evidence="1">
    <location>
        <begin position="66"/>
        <end position="85"/>
    </location>
</feature>
<feature type="non-terminal residue" evidence="2">
    <location>
        <position position="212"/>
    </location>
</feature>
<gene>
    <name evidence="2" type="ORF">PLEPLA_LOCUS43318</name>
</gene>
<dbReference type="AlphaFoldDB" id="A0A9N7ZA72"/>
<accession>A0A9N7ZA72</accession>
<sequence>TSTLHLSTPLLIFLAPHPHQLPQDPPPPSSHLSCDKSSTSTDLCTRDRHSQDFDSKAELSPAWIETSHHEEPLSQRQQTERDQRRFTSHRGRRAAKWNGEGDLKLGLFMMRMMMMMMERLCDATGRGLMPISIPSPPPGTPTNFNGLVGRMVGPGPFGSGVCMPPPQCFLTPSILPQSKHIERQLLSLFGSESVSGRGIDSRGDREREEEEE</sequence>
<evidence type="ECO:0000313" key="3">
    <source>
        <dbReference type="Proteomes" id="UP001153269"/>
    </source>
</evidence>
<name>A0A9N7ZA72_PLEPL</name>
<evidence type="ECO:0000313" key="2">
    <source>
        <dbReference type="EMBL" id="CAB1455537.1"/>
    </source>
</evidence>
<proteinExistence type="predicted"/>
<keyword evidence="3" id="KW-1185">Reference proteome</keyword>
<dbReference type="EMBL" id="CADEAL010004259">
    <property type="protein sequence ID" value="CAB1455537.1"/>
    <property type="molecule type" value="Genomic_DNA"/>
</dbReference>
<dbReference type="Proteomes" id="UP001153269">
    <property type="component" value="Unassembled WGS sequence"/>
</dbReference>